<dbReference type="InterPro" id="IPR057246">
    <property type="entry name" value="CARBOXYPEPT_ZN_1"/>
</dbReference>
<dbReference type="CTD" id="8532"/>
<feature type="signal peptide" evidence="16">
    <location>
        <begin position="1"/>
        <end position="18"/>
    </location>
</feature>
<dbReference type="PROSITE" id="PS00132">
    <property type="entry name" value="CARBOXYPEPT_ZN_1"/>
    <property type="match status" value="1"/>
</dbReference>
<dbReference type="AlphaFoldDB" id="A0A6P7X8X4"/>
<dbReference type="OrthoDB" id="10249045at2759"/>
<dbReference type="InterPro" id="IPR057247">
    <property type="entry name" value="CARBOXYPEPT_ZN_2"/>
</dbReference>
<keyword evidence="19" id="KW-1185">Reference proteome</keyword>
<dbReference type="InParanoid" id="A0A6P7X8X4"/>
<dbReference type="Pfam" id="PF01392">
    <property type="entry name" value="Fz"/>
    <property type="match status" value="1"/>
</dbReference>
<dbReference type="CDD" id="cd03867">
    <property type="entry name" value="M14_CPZ"/>
    <property type="match status" value="1"/>
</dbReference>
<evidence type="ECO:0000256" key="13">
    <source>
        <dbReference type="ARBA" id="ARBA00023224"/>
    </source>
</evidence>
<evidence type="ECO:0000256" key="9">
    <source>
        <dbReference type="ARBA" id="ARBA00023040"/>
    </source>
</evidence>
<evidence type="ECO:0000256" key="12">
    <source>
        <dbReference type="ARBA" id="ARBA00023180"/>
    </source>
</evidence>
<dbReference type="GO" id="GO:0004930">
    <property type="term" value="F:G protein-coupled receptor activity"/>
    <property type="evidence" value="ECO:0007669"/>
    <property type="project" value="UniProtKB-KW"/>
</dbReference>
<evidence type="ECO:0000313" key="19">
    <source>
        <dbReference type="Proteomes" id="UP000515156"/>
    </source>
</evidence>
<evidence type="ECO:0000259" key="17">
    <source>
        <dbReference type="PROSITE" id="PS50038"/>
    </source>
</evidence>
<feature type="chain" id="PRO_5027877920" evidence="16">
    <location>
        <begin position="19"/>
        <end position="655"/>
    </location>
</feature>
<comment type="cofactor">
    <cofactor evidence="1">
        <name>Zn(2+)</name>
        <dbReference type="ChEBI" id="CHEBI:29105"/>
    </cofactor>
</comment>
<evidence type="ECO:0000313" key="20">
    <source>
        <dbReference type="RefSeq" id="XP_030047005.1"/>
    </source>
</evidence>
<comment type="caution">
    <text evidence="14">Lacks conserved residue(s) required for the propagation of feature annotation.</text>
</comment>
<dbReference type="PROSITE" id="PS52035">
    <property type="entry name" value="PEPTIDASE_M14"/>
    <property type="match status" value="1"/>
</dbReference>
<dbReference type="Gene3D" id="3.40.630.10">
    <property type="entry name" value="Zn peptidases"/>
    <property type="match status" value="1"/>
</dbReference>
<dbReference type="SUPFAM" id="SSF63501">
    <property type="entry name" value="Frizzled cysteine-rich domain"/>
    <property type="match status" value="1"/>
</dbReference>
<dbReference type="SUPFAM" id="SSF53187">
    <property type="entry name" value="Zn-dependent exopeptidases"/>
    <property type="match status" value="1"/>
</dbReference>
<evidence type="ECO:0000256" key="6">
    <source>
        <dbReference type="ARBA" id="ARBA00022723"/>
    </source>
</evidence>
<evidence type="ECO:0000256" key="3">
    <source>
        <dbReference type="ARBA" id="ARBA00005988"/>
    </source>
</evidence>
<evidence type="ECO:0000256" key="5">
    <source>
        <dbReference type="ARBA" id="ARBA00022670"/>
    </source>
</evidence>
<evidence type="ECO:0000256" key="14">
    <source>
        <dbReference type="PROSITE-ProRule" id="PRU00090"/>
    </source>
</evidence>
<dbReference type="PROSITE" id="PS50038">
    <property type="entry name" value="FZ"/>
    <property type="match status" value="1"/>
</dbReference>
<keyword evidence="4 20" id="KW-0121">Carboxypeptidase</keyword>
<evidence type="ECO:0000256" key="16">
    <source>
        <dbReference type="SAM" id="SignalP"/>
    </source>
</evidence>
<dbReference type="FunFam" id="3.40.630.10:FF:000022">
    <property type="entry name" value="Carboxypeptidase Z"/>
    <property type="match status" value="1"/>
</dbReference>
<dbReference type="GO" id="GO:0016485">
    <property type="term" value="P:protein processing"/>
    <property type="evidence" value="ECO:0007669"/>
    <property type="project" value="TreeGrafter"/>
</dbReference>
<dbReference type="GO" id="GO:0005615">
    <property type="term" value="C:extracellular space"/>
    <property type="evidence" value="ECO:0007669"/>
    <property type="project" value="TreeGrafter"/>
</dbReference>
<dbReference type="Gene3D" id="2.60.40.1120">
    <property type="entry name" value="Carboxypeptidase-like, regulatory domain"/>
    <property type="match status" value="1"/>
</dbReference>
<accession>A0A6P7X8X4</accession>
<keyword evidence="10" id="KW-0482">Metalloprotease</keyword>
<feature type="domain" description="Peptidase M14" evidence="18">
    <location>
        <begin position="186"/>
        <end position="502"/>
    </location>
</feature>
<keyword evidence="12" id="KW-0325">Glycoprotein</keyword>
<evidence type="ECO:0000256" key="2">
    <source>
        <dbReference type="ARBA" id="ARBA00004651"/>
    </source>
</evidence>
<organism evidence="19 20">
    <name type="scientific">Microcaecilia unicolor</name>
    <dbReference type="NCBI Taxonomy" id="1415580"/>
    <lineage>
        <taxon>Eukaryota</taxon>
        <taxon>Metazoa</taxon>
        <taxon>Chordata</taxon>
        <taxon>Craniata</taxon>
        <taxon>Vertebrata</taxon>
        <taxon>Euteleostomi</taxon>
        <taxon>Amphibia</taxon>
        <taxon>Gymnophiona</taxon>
        <taxon>Siphonopidae</taxon>
        <taxon>Microcaecilia</taxon>
    </lineage>
</organism>
<proteinExistence type="inferred from homology"/>
<dbReference type="FunFam" id="1.10.2000.10:FF:000012">
    <property type="entry name" value="Carboxypeptidase Z"/>
    <property type="match status" value="1"/>
</dbReference>
<evidence type="ECO:0000256" key="15">
    <source>
        <dbReference type="PROSITE-ProRule" id="PRU01379"/>
    </source>
</evidence>
<dbReference type="SMART" id="SM00063">
    <property type="entry name" value="FRI"/>
    <property type="match status" value="1"/>
</dbReference>
<dbReference type="InterPro" id="IPR036790">
    <property type="entry name" value="Frizzled_dom_sf"/>
</dbReference>
<dbReference type="PANTHER" id="PTHR11532:SF63">
    <property type="entry name" value="CARBOXYPEPTIDASE Z"/>
    <property type="match status" value="1"/>
</dbReference>
<comment type="similarity">
    <text evidence="3 15">Belongs to the peptidase M14 family.</text>
</comment>
<keyword evidence="11 14" id="KW-1015">Disulfide bond</keyword>
<evidence type="ECO:0000259" key="18">
    <source>
        <dbReference type="PROSITE" id="PS52035"/>
    </source>
</evidence>
<feature type="domain" description="FZ" evidence="17">
    <location>
        <begin position="37"/>
        <end position="159"/>
    </location>
</feature>
<evidence type="ECO:0000256" key="10">
    <source>
        <dbReference type="ARBA" id="ARBA00023049"/>
    </source>
</evidence>
<dbReference type="CDD" id="cd11308">
    <property type="entry name" value="Peptidase_M14NE-CP-C_like"/>
    <property type="match status" value="1"/>
</dbReference>
<dbReference type="InterPro" id="IPR020067">
    <property type="entry name" value="Frizzled_dom"/>
</dbReference>
<protein>
    <submittedName>
        <fullName evidence="20">Carboxypeptidase Z</fullName>
    </submittedName>
</protein>
<reference evidence="20" key="1">
    <citation type="submission" date="2025-08" db="UniProtKB">
        <authorList>
            <consortium name="RefSeq"/>
        </authorList>
    </citation>
    <scope>IDENTIFICATION</scope>
</reference>
<dbReference type="Pfam" id="PF00246">
    <property type="entry name" value="Peptidase_M14"/>
    <property type="match status" value="1"/>
</dbReference>
<dbReference type="PANTHER" id="PTHR11532">
    <property type="entry name" value="PROTEASE M14 CARBOXYPEPTIDASE"/>
    <property type="match status" value="1"/>
</dbReference>
<keyword evidence="8" id="KW-0862">Zinc</keyword>
<dbReference type="Pfam" id="PF13620">
    <property type="entry name" value="CarboxypepD_reg"/>
    <property type="match status" value="1"/>
</dbReference>
<keyword evidence="7" id="KW-0378">Hydrolase</keyword>
<feature type="active site" description="Proton donor/acceptor" evidence="15">
    <location>
        <position position="472"/>
    </location>
</feature>
<evidence type="ECO:0000256" key="4">
    <source>
        <dbReference type="ARBA" id="ARBA00022645"/>
    </source>
</evidence>
<dbReference type="InterPro" id="IPR008969">
    <property type="entry name" value="CarboxyPept-like_regulatory"/>
</dbReference>
<keyword evidence="5" id="KW-0645">Protease</keyword>
<dbReference type="GO" id="GO:0008270">
    <property type="term" value="F:zinc ion binding"/>
    <property type="evidence" value="ECO:0007669"/>
    <property type="project" value="InterPro"/>
</dbReference>
<evidence type="ECO:0000256" key="1">
    <source>
        <dbReference type="ARBA" id="ARBA00001947"/>
    </source>
</evidence>
<dbReference type="InterPro" id="IPR034239">
    <property type="entry name" value="M14_CPZ_CPD"/>
</dbReference>
<keyword evidence="9" id="KW-0675">Receptor</keyword>
<dbReference type="KEGG" id="muo:115461385"/>
<dbReference type="GO" id="GO:0005886">
    <property type="term" value="C:plasma membrane"/>
    <property type="evidence" value="ECO:0007669"/>
    <property type="project" value="UniProtKB-SubCell"/>
</dbReference>
<dbReference type="Proteomes" id="UP000515156">
    <property type="component" value="Chromosome 2"/>
</dbReference>
<sequence length="655" mass="74687">MLVSLGLLLCALLGLLGGAPPCDPQNQVSGLCPPLEEQKGNCIDISLGYCEDLPYTRTILPNSVNQRTRGEIEFSAEYILLSVLDNLLQGQCNPDLRLLGCSILAPRCEANKSVKPCRHVCESLKKSCLPAFDAIDMAWPYFLDCDRFFVSKEEGCYDPLEKLRGNMEITNEELLPEMPTTFILFSHHTYHQMVRILKKTASKCSHISKTYSIGRSFDGKDLVVIEFSTNPGHHEVLKPEFRYVGNMHGNEVVGKELLIYLAQYLCSEYLLGNERIQKLINSTRIHLLPSMNPDGYDLAAEEGAGYNGWTNGRQNTQNLDLNRNFPELTAEFYRTRRIYGARVDHLPIPESYWDGKIAPETKAMMKWMRSIPFVLAANLHGGDLVVSYPFDFSKHPLEEKMFSPTPDEKMFKLLAKSYSSAHPVMSDKSSERCGGNFANKDGIINGAEWYSFAGGMADFTYLHTNCFEVTLEVGCDKFPTEDVLYSAWKDNKESLLTYMEMIHRGIKGIVKDEYDNPIHKARVSIRGIRHDVITAADGDYWRLLPPGTHIVSAHAIGYKKVMKKITLPAKMRKSGRVDFVLHRVNIPPRRFDNVPLDEIFDRFDPLDNFDPHRGQTVHEPTEDGEEPSVDREKPWWWSYFSILDRNRPMWLLKNH</sequence>
<feature type="disulfide bond" evidence="14">
    <location>
        <begin position="121"/>
        <end position="145"/>
    </location>
</feature>
<dbReference type="SUPFAM" id="SSF49464">
    <property type="entry name" value="Carboxypeptidase regulatory domain-like"/>
    <property type="match status" value="1"/>
</dbReference>
<dbReference type="GO" id="GO:0004181">
    <property type="term" value="F:metallocarboxypeptidase activity"/>
    <property type="evidence" value="ECO:0007669"/>
    <property type="project" value="InterPro"/>
</dbReference>
<dbReference type="Gene3D" id="1.10.2000.10">
    <property type="entry name" value="Frizzled cysteine-rich domain"/>
    <property type="match status" value="1"/>
</dbReference>
<dbReference type="InterPro" id="IPR000834">
    <property type="entry name" value="Peptidase_M14"/>
</dbReference>
<dbReference type="SMART" id="SM00631">
    <property type="entry name" value="Zn_pept"/>
    <property type="match status" value="1"/>
</dbReference>
<keyword evidence="6" id="KW-0479">Metal-binding</keyword>
<evidence type="ECO:0000256" key="11">
    <source>
        <dbReference type="ARBA" id="ARBA00023157"/>
    </source>
</evidence>
<dbReference type="FunCoup" id="A0A6P7X8X4">
    <property type="interactions" value="137"/>
</dbReference>
<dbReference type="PRINTS" id="PR00765">
    <property type="entry name" value="CRBOXYPTASEA"/>
</dbReference>
<evidence type="ECO:0000256" key="8">
    <source>
        <dbReference type="ARBA" id="ARBA00022833"/>
    </source>
</evidence>
<dbReference type="GO" id="GO:0006518">
    <property type="term" value="P:peptide metabolic process"/>
    <property type="evidence" value="ECO:0007669"/>
    <property type="project" value="TreeGrafter"/>
</dbReference>
<comment type="subcellular location">
    <subcellularLocation>
        <location evidence="2">Cell membrane</location>
        <topology evidence="2">Multi-pass membrane protein</topology>
    </subcellularLocation>
</comment>
<keyword evidence="13" id="KW-0807">Transducer</keyword>
<dbReference type="InterPro" id="IPR050753">
    <property type="entry name" value="Peptidase_M14_domain"/>
</dbReference>
<keyword evidence="16" id="KW-0732">Signal</keyword>
<evidence type="ECO:0000256" key="7">
    <source>
        <dbReference type="ARBA" id="ARBA00022801"/>
    </source>
</evidence>
<dbReference type="GeneID" id="115461385"/>
<keyword evidence="9" id="KW-0297">G-protein coupled receptor</keyword>
<gene>
    <name evidence="20" type="primary">CPZ</name>
</gene>
<dbReference type="PROSITE" id="PS00133">
    <property type="entry name" value="CARBOXYPEPT_ZN_2"/>
    <property type="match status" value="1"/>
</dbReference>
<name>A0A6P7X8X4_9AMPH</name>
<dbReference type="RefSeq" id="XP_030047005.1">
    <property type="nucleotide sequence ID" value="XM_030191145.1"/>
</dbReference>